<dbReference type="Pfam" id="PF05016">
    <property type="entry name" value="ParE_toxin"/>
    <property type="match status" value="1"/>
</dbReference>
<name>A0ABY4S4A9_AQUTE</name>
<dbReference type="Proteomes" id="UP001056201">
    <property type="component" value="Chromosome 1"/>
</dbReference>
<reference evidence="2" key="1">
    <citation type="submission" date="2022-05" db="EMBL/GenBank/DDBJ databases">
        <title>An RpoN-dependent PEP-CTERM gene is involved in floc formation of an Aquincola tertiaricarbonis strain.</title>
        <authorList>
            <person name="Qiu D."/>
            <person name="Xia M."/>
        </authorList>
    </citation>
    <scope>NUCLEOTIDE SEQUENCE</scope>
    <source>
        <strain evidence="2">RN12</strain>
    </source>
</reference>
<proteinExistence type="predicted"/>
<dbReference type="EMBL" id="CP097635">
    <property type="protein sequence ID" value="URI07525.1"/>
    <property type="molecule type" value="Genomic_DNA"/>
</dbReference>
<organism evidence="2 3">
    <name type="scientific">Aquincola tertiaricarbonis</name>
    <dbReference type="NCBI Taxonomy" id="391953"/>
    <lineage>
        <taxon>Bacteria</taxon>
        <taxon>Pseudomonadati</taxon>
        <taxon>Pseudomonadota</taxon>
        <taxon>Betaproteobacteria</taxon>
        <taxon>Burkholderiales</taxon>
        <taxon>Sphaerotilaceae</taxon>
        <taxon>Aquincola</taxon>
    </lineage>
</organism>
<protein>
    <submittedName>
        <fullName evidence="2">Type II toxin-antitoxin system RelE/ParE family toxin</fullName>
    </submittedName>
</protein>
<accession>A0ABY4S4A9</accession>
<keyword evidence="1" id="KW-1277">Toxin-antitoxin system</keyword>
<dbReference type="Gene3D" id="3.30.2310.20">
    <property type="entry name" value="RelE-like"/>
    <property type="match status" value="1"/>
</dbReference>
<gene>
    <name evidence="2" type="ORF">MW290_02570</name>
</gene>
<sequence>MNAINWQPKALRQLRKIDAQAALQIRAAVSTELVDLSSARNVKALTHHLYGFRLRVGNYRVFFDYDGGVRIVSIEEVKKRDERTY</sequence>
<keyword evidence="3" id="KW-1185">Reference proteome</keyword>
<evidence type="ECO:0000256" key="1">
    <source>
        <dbReference type="ARBA" id="ARBA00022649"/>
    </source>
</evidence>
<evidence type="ECO:0000313" key="3">
    <source>
        <dbReference type="Proteomes" id="UP001056201"/>
    </source>
</evidence>
<dbReference type="RefSeq" id="WP_250195759.1">
    <property type="nucleotide sequence ID" value="NZ_CP097635.1"/>
</dbReference>
<dbReference type="SUPFAM" id="SSF143011">
    <property type="entry name" value="RelE-like"/>
    <property type="match status" value="1"/>
</dbReference>
<dbReference type="InterPro" id="IPR035093">
    <property type="entry name" value="RelE/ParE_toxin_dom_sf"/>
</dbReference>
<evidence type="ECO:0000313" key="2">
    <source>
        <dbReference type="EMBL" id="URI07525.1"/>
    </source>
</evidence>
<dbReference type="InterPro" id="IPR007712">
    <property type="entry name" value="RelE/ParE_toxin"/>
</dbReference>